<evidence type="ECO:0000256" key="4">
    <source>
        <dbReference type="ARBA" id="ARBA00022840"/>
    </source>
</evidence>
<dbReference type="PANTHER" id="PTHR43335:SF4">
    <property type="entry name" value="ABC TRANSPORTER, ATP-BINDING PROTEIN"/>
    <property type="match status" value="1"/>
</dbReference>
<accession>A0ABY5DH94</accession>
<dbReference type="GO" id="GO:0005524">
    <property type="term" value="F:ATP binding"/>
    <property type="evidence" value="ECO:0007669"/>
    <property type="project" value="UniProtKB-KW"/>
</dbReference>
<dbReference type="InterPro" id="IPR027417">
    <property type="entry name" value="P-loop_NTPase"/>
</dbReference>
<protein>
    <submittedName>
        <fullName evidence="7">ATP-binding cassette domain-containing protein</fullName>
    </submittedName>
</protein>
<evidence type="ECO:0000256" key="3">
    <source>
        <dbReference type="ARBA" id="ARBA00022741"/>
    </source>
</evidence>
<dbReference type="SMART" id="SM00382">
    <property type="entry name" value="AAA"/>
    <property type="match status" value="1"/>
</dbReference>
<evidence type="ECO:0000256" key="2">
    <source>
        <dbReference type="ARBA" id="ARBA00022448"/>
    </source>
</evidence>
<evidence type="ECO:0000313" key="8">
    <source>
        <dbReference type="Proteomes" id="UP001055940"/>
    </source>
</evidence>
<organism evidence="7 8">
    <name type="scientific">Nocardiopsis exhalans</name>
    <dbReference type="NCBI Taxonomy" id="163604"/>
    <lineage>
        <taxon>Bacteria</taxon>
        <taxon>Bacillati</taxon>
        <taxon>Actinomycetota</taxon>
        <taxon>Actinomycetes</taxon>
        <taxon>Streptosporangiales</taxon>
        <taxon>Nocardiopsidaceae</taxon>
        <taxon>Nocardiopsis</taxon>
    </lineage>
</organism>
<reference evidence="7" key="1">
    <citation type="submission" date="2022-06" db="EMBL/GenBank/DDBJ databases">
        <authorList>
            <person name="Ping M."/>
        </authorList>
    </citation>
    <scope>NUCLEOTIDE SEQUENCE</scope>
    <source>
        <strain evidence="7">JCM11759T</strain>
    </source>
</reference>
<keyword evidence="3" id="KW-0547">Nucleotide-binding</keyword>
<evidence type="ECO:0000313" key="7">
    <source>
        <dbReference type="EMBL" id="USY22878.1"/>
    </source>
</evidence>
<dbReference type="RefSeq" id="WP_254421627.1">
    <property type="nucleotide sequence ID" value="NZ_BAAAJB010000027.1"/>
</dbReference>
<keyword evidence="8" id="KW-1185">Reference proteome</keyword>
<keyword evidence="4 7" id="KW-0067">ATP-binding</keyword>
<dbReference type="SUPFAM" id="SSF52540">
    <property type="entry name" value="P-loop containing nucleoside triphosphate hydrolases"/>
    <property type="match status" value="1"/>
</dbReference>
<evidence type="ECO:0000256" key="1">
    <source>
        <dbReference type="ARBA" id="ARBA00005417"/>
    </source>
</evidence>
<evidence type="ECO:0000259" key="6">
    <source>
        <dbReference type="PROSITE" id="PS50893"/>
    </source>
</evidence>
<name>A0ABY5DH94_9ACTN</name>
<dbReference type="PANTHER" id="PTHR43335">
    <property type="entry name" value="ABC TRANSPORTER, ATP-BINDING PROTEIN"/>
    <property type="match status" value="1"/>
</dbReference>
<comment type="similarity">
    <text evidence="1">Belongs to the ABC transporter superfamily.</text>
</comment>
<proteinExistence type="inferred from homology"/>
<feature type="domain" description="ABC transporter" evidence="6">
    <location>
        <begin position="2"/>
        <end position="227"/>
    </location>
</feature>
<feature type="region of interest" description="Disordered" evidence="5">
    <location>
        <begin position="236"/>
        <end position="270"/>
    </location>
</feature>
<gene>
    <name evidence="7" type="ORF">NE857_15435</name>
</gene>
<feature type="compositionally biased region" description="Low complexity" evidence="5">
    <location>
        <begin position="244"/>
        <end position="253"/>
    </location>
</feature>
<keyword evidence="2" id="KW-0813">Transport</keyword>
<dbReference type="PROSITE" id="PS50893">
    <property type="entry name" value="ABC_TRANSPORTER_2"/>
    <property type="match status" value="1"/>
</dbReference>
<dbReference type="Proteomes" id="UP001055940">
    <property type="component" value="Chromosome"/>
</dbReference>
<dbReference type="InterPro" id="IPR003593">
    <property type="entry name" value="AAA+_ATPase"/>
</dbReference>
<dbReference type="EMBL" id="CP099837">
    <property type="protein sequence ID" value="USY22878.1"/>
    <property type="molecule type" value="Genomic_DNA"/>
</dbReference>
<evidence type="ECO:0000256" key="5">
    <source>
        <dbReference type="SAM" id="MobiDB-lite"/>
    </source>
</evidence>
<dbReference type="Gene3D" id="3.40.50.300">
    <property type="entry name" value="P-loop containing nucleotide triphosphate hydrolases"/>
    <property type="match status" value="1"/>
</dbReference>
<dbReference type="Pfam" id="PF00005">
    <property type="entry name" value="ABC_tran"/>
    <property type="match status" value="1"/>
</dbReference>
<dbReference type="InterPro" id="IPR003439">
    <property type="entry name" value="ABC_transporter-like_ATP-bd"/>
</dbReference>
<sequence length="270" mass="28219">MLSIDNLNKRRGSRVILSDVTFRAEPGRVTGFLGPNGAGKSSTLRILLGLGRATSGSALVDGLPYRSLRSPLRTVGSVLDGSGAHRSRTARDHLAWVARSNGIPRRRVGEVLEQVGLADAGRTRVSRFSLGMGQRLGLAAALLGEPGVLVLDEPVNGLDPEGIRWLRRLLRAHADAGGTVLLSSHLMSEVAEIADDLVVISRGRIAATGPLHEVTAGYGNLEEAFFALTDGAHVSDRSRGADGDAGAPGAAGDYESHRPPGGHASDGGHR</sequence>